<proteinExistence type="predicted"/>
<evidence type="ECO:0000256" key="2">
    <source>
        <dbReference type="ARBA" id="ARBA00023315"/>
    </source>
</evidence>
<evidence type="ECO:0000313" key="3">
    <source>
        <dbReference type="EMBL" id="MBD0834658.1"/>
    </source>
</evidence>
<dbReference type="EMBL" id="JACVXC010000001">
    <property type="protein sequence ID" value="MBD0834658.1"/>
    <property type="molecule type" value="Genomic_DNA"/>
</dbReference>
<evidence type="ECO:0000256" key="1">
    <source>
        <dbReference type="ARBA" id="ARBA00022679"/>
    </source>
</evidence>
<keyword evidence="1" id="KW-0808">Transferase</keyword>
<dbReference type="PANTHER" id="PTHR43584:SF9">
    <property type="entry name" value="TRANSFERASE HEXAPEPTIDE REPEAT CONTAINING PROTEIN"/>
    <property type="match status" value="1"/>
</dbReference>
<keyword evidence="4" id="KW-1185">Reference proteome</keyword>
<dbReference type="InterPro" id="IPR023917">
    <property type="entry name" value="Bifunctiontional_GlmU_bac-type"/>
</dbReference>
<reference evidence="3" key="1">
    <citation type="journal article" date="2013" name="Int. J. Syst. Evol. Microbiol.">
        <title>Aestuariibaculum suncheonense gen. nov., sp. nov., a marine bacterium of the family Flavobacteriaceae isolated from a tidal flat and emended descriptions of the genera Gaetbulibacter and Tamlana.</title>
        <authorList>
            <person name="Jeong S.H."/>
            <person name="Park M.S."/>
            <person name="Jin H.M."/>
            <person name="Lee K."/>
            <person name="Park W."/>
            <person name="Jeon C.O."/>
        </authorList>
    </citation>
    <scope>NUCLEOTIDE SEQUENCE</scope>
    <source>
        <strain evidence="3">SC17</strain>
    </source>
</reference>
<comment type="caution">
    <text evidence="3">The sequence shown here is derived from an EMBL/GenBank/DDBJ whole genome shotgun (WGS) entry which is preliminary data.</text>
</comment>
<dbReference type="Gene3D" id="2.160.10.10">
    <property type="entry name" value="Hexapeptide repeat proteins"/>
    <property type="match status" value="1"/>
</dbReference>
<dbReference type="SUPFAM" id="SSF51161">
    <property type="entry name" value="Trimeric LpxA-like enzymes"/>
    <property type="match status" value="1"/>
</dbReference>
<dbReference type="GO" id="GO:0016746">
    <property type="term" value="F:acyltransferase activity"/>
    <property type="evidence" value="ECO:0007669"/>
    <property type="project" value="UniProtKB-KW"/>
</dbReference>
<gene>
    <name evidence="3" type="ORF">ICJ84_04345</name>
</gene>
<evidence type="ECO:0000313" key="4">
    <source>
        <dbReference type="Proteomes" id="UP000602057"/>
    </source>
</evidence>
<organism evidence="3 4">
    <name type="scientific">Aestuariibaculum suncheonense</name>
    <dbReference type="NCBI Taxonomy" id="1028745"/>
    <lineage>
        <taxon>Bacteria</taxon>
        <taxon>Pseudomonadati</taxon>
        <taxon>Bacteroidota</taxon>
        <taxon>Flavobacteriia</taxon>
        <taxon>Flavobacteriales</taxon>
        <taxon>Flavobacteriaceae</taxon>
    </lineage>
</organism>
<accession>A0A8J6UA04</accession>
<dbReference type="InterPro" id="IPR011004">
    <property type="entry name" value="Trimer_LpxA-like_sf"/>
</dbReference>
<dbReference type="NCBIfam" id="TIGR03991">
    <property type="entry name" value="alt_bact_glmU"/>
    <property type="match status" value="1"/>
</dbReference>
<keyword evidence="2" id="KW-0012">Acyltransferase</keyword>
<dbReference type="AlphaFoldDB" id="A0A8J6UA04"/>
<reference evidence="3" key="2">
    <citation type="submission" date="2020-09" db="EMBL/GenBank/DDBJ databases">
        <authorList>
            <person name="Wu Z."/>
        </authorList>
    </citation>
    <scope>NUCLEOTIDE SEQUENCE</scope>
    <source>
        <strain evidence="3">SC17</strain>
    </source>
</reference>
<name>A0A8J6UA04_9FLAO</name>
<sequence length="391" mass="43611">MNYILFDGPSRNNLLPFTFTRPVADLRIGILTIREKWETFLDSTSTTVTEDYLSDKFPMVEMDENIMINASFLPNFELVEMVKDLQENQAIFKDEDVIAFYTKDTQDDINFDNYEALEFGGDVIKIENTWDIFSKNGEALQEDFNLVTKGRYSQPIPSSCNVIAAENVFIEEGAKLEFVTLNASSGPIYISKNAEIMEGSLIRGPFSLGESSVVKMGAKIYGPTTVGPSSTVGGEVKNSVIFGYSNKGHEGYLGNSVLGEWCNLGADTNNSNLKNNYAEVRLWNYETEGFARTGLQFCGLMMGDHSKCGINTMFNTGTVVGVSANIFGSGFPRNFVPSYSWGGSGGFTTYTTKKAFEVMEVVMSRRNLSLTEQDKAIFEHIFEETAKYRRQ</sequence>
<dbReference type="RefSeq" id="WP_188215121.1">
    <property type="nucleotide sequence ID" value="NZ_BAABGH010000004.1"/>
</dbReference>
<dbReference type="Proteomes" id="UP000602057">
    <property type="component" value="Unassembled WGS sequence"/>
</dbReference>
<dbReference type="GO" id="GO:0016779">
    <property type="term" value="F:nucleotidyltransferase activity"/>
    <property type="evidence" value="ECO:0007669"/>
    <property type="project" value="UniProtKB-ARBA"/>
</dbReference>
<dbReference type="PANTHER" id="PTHR43584">
    <property type="entry name" value="NUCLEOTIDYL TRANSFERASE"/>
    <property type="match status" value="1"/>
</dbReference>
<dbReference type="Pfam" id="PF13562">
    <property type="entry name" value="NTP_transf_4"/>
    <property type="match status" value="1"/>
</dbReference>
<dbReference type="InterPro" id="IPR050065">
    <property type="entry name" value="GlmU-like"/>
</dbReference>
<protein>
    <submittedName>
        <fullName evidence="3">GlmU family protein</fullName>
    </submittedName>
</protein>